<dbReference type="STRING" id="755732.Fluta_3576"/>
<dbReference type="OrthoDB" id="9802919at2"/>
<dbReference type="Proteomes" id="UP000007463">
    <property type="component" value="Chromosome"/>
</dbReference>
<dbReference type="PRINTS" id="PR00727">
    <property type="entry name" value="LEADERPTASE"/>
</dbReference>
<keyword evidence="5" id="KW-0812">Transmembrane</keyword>
<feature type="domain" description="Peptidase S26" evidence="6">
    <location>
        <begin position="166"/>
        <end position="272"/>
    </location>
</feature>
<feature type="active site" evidence="4">
    <location>
        <position position="402"/>
    </location>
</feature>
<gene>
    <name evidence="7" type="ordered locus">Fluta_3576</name>
</gene>
<dbReference type="InterPro" id="IPR000223">
    <property type="entry name" value="Pept_S26A_signal_pept_1"/>
</dbReference>
<dbReference type="PANTHER" id="PTHR43390">
    <property type="entry name" value="SIGNAL PEPTIDASE I"/>
    <property type="match status" value="1"/>
</dbReference>
<feature type="transmembrane region" description="Helical" evidence="5">
    <location>
        <begin position="56"/>
        <end position="74"/>
    </location>
</feature>
<comment type="similarity">
    <text evidence="1">Belongs to the peptidase S26 family.</text>
</comment>
<feature type="domain" description="Peptidase S26" evidence="6">
    <location>
        <begin position="589"/>
        <end position="624"/>
    </location>
</feature>
<evidence type="ECO:0000256" key="4">
    <source>
        <dbReference type="PIRSR" id="PIRSR600223-1"/>
    </source>
</evidence>
<feature type="transmembrane region" description="Helical" evidence="5">
    <location>
        <begin position="135"/>
        <end position="156"/>
    </location>
</feature>
<keyword evidence="8" id="KW-1185">Reference proteome</keyword>
<dbReference type="PANTHER" id="PTHR43390:SF1">
    <property type="entry name" value="CHLOROPLAST PROCESSING PEPTIDASE"/>
    <property type="match status" value="1"/>
</dbReference>
<feature type="transmembrane region" description="Helical" evidence="5">
    <location>
        <begin position="6"/>
        <end position="24"/>
    </location>
</feature>
<reference evidence="8" key="2">
    <citation type="submission" date="2011-02" db="EMBL/GenBank/DDBJ databases">
        <title>The complete genome of Fluviicola taffensis DSM 16823.</title>
        <authorList>
            <consortium name="US DOE Joint Genome Institute (JGI-PGF)"/>
            <person name="Lucas S."/>
            <person name="Copeland A."/>
            <person name="Lapidus A."/>
            <person name="Bruce D."/>
            <person name="Goodwin L."/>
            <person name="Pitluck S."/>
            <person name="Kyrpides N."/>
            <person name="Mavromatis K."/>
            <person name="Ivanova N."/>
            <person name="Mikhailova N."/>
            <person name="Pagani I."/>
            <person name="Chertkov O."/>
            <person name="Detter J.C."/>
            <person name="Han C."/>
            <person name="Tapia R."/>
            <person name="Land M."/>
            <person name="Hauser L."/>
            <person name="Markowitz V."/>
            <person name="Cheng J.-F."/>
            <person name="Hugenholtz P."/>
            <person name="Woyke T."/>
            <person name="Wu D."/>
            <person name="Tindall B."/>
            <person name="Pomrenke H.G."/>
            <person name="Brambilla E."/>
            <person name="Klenk H.-P."/>
            <person name="Eisen J.A."/>
        </authorList>
    </citation>
    <scope>NUCLEOTIDE SEQUENCE [LARGE SCALE GENOMIC DNA]</scope>
    <source>
        <strain evidence="8">DSM 16823 / RW262 / RW262</strain>
    </source>
</reference>
<dbReference type="CDD" id="cd06530">
    <property type="entry name" value="S26_SPase_I"/>
    <property type="match status" value="2"/>
</dbReference>
<feature type="active site" evidence="4">
    <location>
        <position position="196"/>
    </location>
</feature>
<accession>F2IDY1</accession>
<evidence type="ECO:0000259" key="6">
    <source>
        <dbReference type="Pfam" id="PF10502"/>
    </source>
</evidence>
<evidence type="ECO:0000256" key="2">
    <source>
        <dbReference type="ARBA" id="ARBA00019232"/>
    </source>
</evidence>
<dbReference type="Pfam" id="PF18936">
    <property type="entry name" value="DUF5684"/>
    <property type="match status" value="1"/>
</dbReference>
<dbReference type="InterPro" id="IPR043739">
    <property type="entry name" value="DUF5684"/>
</dbReference>
<dbReference type="eggNOG" id="COG0681">
    <property type="taxonomic scope" value="Bacteria"/>
</dbReference>
<reference evidence="7 8" key="1">
    <citation type="journal article" date="2011" name="Stand. Genomic Sci.">
        <title>Complete genome sequence of the gliding freshwater bacterium Fluviicola taffensis type strain (RW262).</title>
        <authorList>
            <person name="Woyke T."/>
            <person name="Chertkov O."/>
            <person name="Lapidus A."/>
            <person name="Nolan M."/>
            <person name="Lucas S."/>
            <person name="Del Rio T.G."/>
            <person name="Tice H."/>
            <person name="Cheng J.F."/>
            <person name="Tapia R."/>
            <person name="Han C."/>
            <person name="Goodwin L."/>
            <person name="Pitluck S."/>
            <person name="Liolios K."/>
            <person name="Pagani I."/>
            <person name="Ivanova N."/>
            <person name="Huntemann M."/>
            <person name="Mavromatis K."/>
            <person name="Mikhailova N."/>
            <person name="Pati A."/>
            <person name="Chen A."/>
            <person name="Palaniappan K."/>
            <person name="Land M."/>
            <person name="Hauser L."/>
            <person name="Brambilla E.M."/>
            <person name="Rohde M."/>
            <person name="Mwirichia R."/>
            <person name="Sikorski J."/>
            <person name="Tindall B.J."/>
            <person name="Goker M."/>
            <person name="Bristow J."/>
            <person name="Eisen J.A."/>
            <person name="Markowitz V."/>
            <person name="Hugenholtz P."/>
            <person name="Klenk H.P."/>
            <person name="Kyrpides N.C."/>
        </authorList>
    </citation>
    <scope>NUCLEOTIDE SEQUENCE [LARGE SCALE GENOMIC DNA]</scope>
    <source>
        <strain evidence="8">DSM 16823 / RW262 / RW262</strain>
    </source>
</reference>
<protein>
    <recommendedName>
        <fullName evidence="2">Signal peptidase I</fullName>
    </recommendedName>
    <alternativeName>
        <fullName evidence="3">Leader peptidase I</fullName>
    </alternativeName>
</protein>
<dbReference type="Pfam" id="PF10502">
    <property type="entry name" value="Peptidase_S26"/>
    <property type="match status" value="3"/>
</dbReference>
<keyword evidence="5" id="KW-1133">Transmembrane helix</keyword>
<dbReference type="InterPro" id="IPR019533">
    <property type="entry name" value="Peptidase_S26"/>
</dbReference>
<keyword evidence="5" id="KW-0472">Membrane</keyword>
<dbReference type="GO" id="GO:0006465">
    <property type="term" value="P:signal peptide processing"/>
    <property type="evidence" value="ECO:0007669"/>
    <property type="project" value="InterPro"/>
</dbReference>
<feature type="domain" description="Peptidase S26" evidence="6">
    <location>
        <begin position="392"/>
        <end position="426"/>
    </location>
</feature>
<sequence length="640" mass="73304">MEFLHYKYYLLVLVIIHPILSLWWKSFERMGAKSWQAFIPVYNYYIVFKFGSGKPWWSLLMFVPGIHIIMWMVANLSYIRRFGFFSVGDTLQGIFFPYLILWKIANATDETLPVLAPTNWASPVEVAKRTNSDHVTLFLILPVIGHIAAYVLSFRSKRIGKKSAIKEWGDSIIFALVAASIIRTYVFEPFQIPTGSMEKTLLVGDFLFVNKLSYGPKVPVTPFSFPLAHNTIPFINVKSYLGIETANFYRLPGFGDIQRNDVMVFNYPSGDTAVYDPRVPDGLMGHDYHGILIEEAKLLFSEKYAGERNIISTRIYDSITQEFAKNGQVSSDPAGLKSYTDYLAVKGVIDSKGAEFIRDFEKWKAKARIVLSEQKIAHTGEGIIKHYGLIYRPVDKRENYIKRCVGLPGDELEIKKSVLYVNGKVAWKAPYQNIMYYVLGTKIPGRYLEDIGLSASPEIGDYTIDDSSYVTVAYLTREKLAQLKKRSPNTKFEVSLTPQYSDDSNYKPTNTELIENLGMFPKDFYINNTVSDFTKFRIPAKGAVVKLSGKNIAWYRRIITAYEGHKLQEKKDGIYIDGKKVTSYKFAMNYYWLMGDNRYKSADSRVWGFVPEDHVVGKASIVWFSKGAEIRWDRIFKAIR</sequence>
<feature type="transmembrane region" description="Helical" evidence="5">
    <location>
        <begin position="168"/>
        <end position="187"/>
    </location>
</feature>
<dbReference type="HOGENOM" id="CLU_028723_1_0_10"/>
<dbReference type="GO" id="GO:0016020">
    <property type="term" value="C:membrane"/>
    <property type="evidence" value="ECO:0007669"/>
    <property type="project" value="InterPro"/>
</dbReference>
<evidence type="ECO:0000313" key="7">
    <source>
        <dbReference type="EMBL" id="AEA45545.1"/>
    </source>
</evidence>
<evidence type="ECO:0000313" key="8">
    <source>
        <dbReference type="Proteomes" id="UP000007463"/>
    </source>
</evidence>
<organism evidence="7 8">
    <name type="scientific">Fluviicola taffensis (strain DSM 16823 / NCIMB 13979 / RW262)</name>
    <dbReference type="NCBI Taxonomy" id="755732"/>
    <lineage>
        <taxon>Bacteria</taxon>
        <taxon>Pseudomonadati</taxon>
        <taxon>Bacteroidota</taxon>
        <taxon>Flavobacteriia</taxon>
        <taxon>Flavobacteriales</taxon>
        <taxon>Crocinitomicaceae</taxon>
        <taxon>Fluviicola</taxon>
    </lineage>
</organism>
<dbReference type="RefSeq" id="WP_013688312.1">
    <property type="nucleotide sequence ID" value="NC_015321.1"/>
</dbReference>
<dbReference type="EMBL" id="CP002542">
    <property type="protein sequence ID" value="AEA45545.1"/>
    <property type="molecule type" value="Genomic_DNA"/>
</dbReference>
<evidence type="ECO:0000256" key="1">
    <source>
        <dbReference type="ARBA" id="ARBA00009370"/>
    </source>
</evidence>
<name>F2IDY1_FLUTR</name>
<evidence type="ECO:0000256" key="3">
    <source>
        <dbReference type="ARBA" id="ARBA00029906"/>
    </source>
</evidence>
<dbReference type="SUPFAM" id="SSF51306">
    <property type="entry name" value="LexA/Signal peptidase"/>
    <property type="match status" value="2"/>
</dbReference>
<dbReference type="KEGG" id="fte:Fluta_3576"/>
<dbReference type="InterPro" id="IPR036286">
    <property type="entry name" value="LexA/Signal_pep-like_sf"/>
</dbReference>
<dbReference type="Gene3D" id="2.10.109.10">
    <property type="entry name" value="Umud Fragment, subunit A"/>
    <property type="match status" value="3"/>
</dbReference>
<dbReference type="AlphaFoldDB" id="F2IDY1"/>
<dbReference type="GO" id="GO:0004252">
    <property type="term" value="F:serine-type endopeptidase activity"/>
    <property type="evidence" value="ECO:0007669"/>
    <property type="project" value="InterPro"/>
</dbReference>
<proteinExistence type="inferred from homology"/>
<evidence type="ECO:0000256" key="5">
    <source>
        <dbReference type="SAM" id="Phobius"/>
    </source>
</evidence>